<dbReference type="EMBL" id="JAMZDY010000001">
    <property type="protein sequence ID" value="MCP2372166.1"/>
    <property type="molecule type" value="Genomic_DNA"/>
</dbReference>
<feature type="chain" id="PRO_5040840109" description="DUF6993 domain-containing protein" evidence="2">
    <location>
        <begin position="23"/>
        <end position="163"/>
    </location>
</feature>
<evidence type="ECO:0000259" key="3">
    <source>
        <dbReference type="Pfam" id="PF22504"/>
    </source>
</evidence>
<proteinExistence type="predicted"/>
<feature type="signal peptide" evidence="2">
    <location>
        <begin position="1"/>
        <end position="22"/>
    </location>
</feature>
<accession>A0A9X2H2Q8</accession>
<dbReference type="RefSeq" id="WP_156997716.1">
    <property type="nucleotide sequence ID" value="NZ_BAAANU010000004.1"/>
</dbReference>
<protein>
    <recommendedName>
        <fullName evidence="3">DUF6993 domain-containing protein</fullName>
    </recommendedName>
</protein>
<feature type="domain" description="DUF6993" evidence="3">
    <location>
        <begin position="73"/>
        <end position="157"/>
    </location>
</feature>
<dbReference type="AlphaFoldDB" id="A0A9X2H2Q8"/>
<dbReference type="PROSITE" id="PS51257">
    <property type="entry name" value="PROKAR_LIPOPROTEIN"/>
    <property type="match status" value="1"/>
</dbReference>
<dbReference type="InterPro" id="IPR054262">
    <property type="entry name" value="DUF6993"/>
</dbReference>
<evidence type="ECO:0000256" key="1">
    <source>
        <dbReference type="SAM" id="MobiDB-lite"/>
    </source>
</evidence>
<dbReference type="Proteomes" id="UP001139722">
    <property type="component" value="Unassembled WGS sequence"/>
</dbReference>
<keyword evidence="5" id="KW-1185">Reference proteome</keyword>
<keyword evidence="2" id="KW-0732">Signal</keyword>
<dbReference type="Pfam" id="PF22504">
    <property type="entry name" value="DUF6993"/>
    <property type="match status" value="1"/>
</dbReference>
<sequence>MARHNGSSAALAIAGAALSVLMLTGCSLFDQTPPEPTASSSARPKPTDQASVPVGLHPDLPAADNLPFFDQVNQAVVAANATAAGRDFIDALVAAGFDKAAMQVTSDQTTLGTEADSVQFAVLFNEECLVGQYGPKSGGYHGAVQPALGTGGCLIGQTRPIDW</sequence>
<dbReference type="OrthoDB" id="5125712at2"/>
<feature type="region of interest" description="Disordered" evidence="1">
    <location>
        <begin position="32"/>
        <end position="56"/>
    </location>
</feature>
<organism evidence="4 5">
    <name type="scientific">Agromyces terreus</name>
    <dbReference type="NCBI Taxonomy" id="424795"/>
    <lineage>
        <taxon>Bacteria</taxon>
        <taxon>Bacillati</taxon>
        <taxon>Actinomycetota</taxon>
        <taxon>Actinomycetes</taxon>
        <taxon>Micrococcales</taxon>
        <taxon>Microbacteriaceae</taxon>
        <taxon>Agromyces</taxon>
    </lineage>
</organism>
<evidence type="ECO:0000313" key="4">
    <source>
        <dbReference type="EMBL" id="MCP2372166.1"/>
    </source>
</evidence>
<evidence type="ECO:0000313" key="5">
    <source>
        <dbReference type="Proteomes" id="UP001139722"/>
    </source>
</evidence>
<name>A0A9X2H2Q8_9MICO</name>
<gene>
    <name evidence="4" type="ORF">BJ978_002842</name>
</gene>
<evidence type="ECO:0000256" key="2">
    <source>
        <dbReference type="SAM" id="SignalP"/>
    </source>
</evidence>
<reference evidence="4" key="1">
    <citation type="submission" date="2022-06" db="EMBL/GenBank/DDBJ databases">
        <title>Sequencing the genomes of 1000 actinobacteria strains.</title>
        <authorList>
            <person name="Klenk H.-P."/>
        </authorList>
    </citation>
    <scope>NUCLEOTIDE SEQUENCE</scope>
    <source>
        <strain evidence="4">DSM 22016</strain>
    </source>
</reference>
<comment type="caution">
    <text evidence="4">The sequence shown here is derived from an EMBL/GenBank/DDBJ whole genome shotgun (WGS) entry which is preliminary data.</text>
</comment>